<evidence type="ECO:0000313" key="2">
    <source>
        <dbReference type="EMBL" id="RAR81783.1"/>
    </source>
</evidence>
<evidence type="ECO:0000256" key="1">
    <source>
        <dbReference type="SAM" id="Phobius"/>
    </source>
</evidence>
<dbReference type="InterPro" id="IPR032314">
    <property type="entry name" value="DUF4845"/>
</dbReference>
<keyword evidence="1" id="KW-0812">Transmembrane</keyword>
<dbReference type="EMBL" id="QLTA01000019">
    <property type="protein sequence ID" value="RAR81783.1"/>
    <property type="molecule type" value="Genomic_DNA"/>
</dbReference>
<reference evidence="2 3" key="1">
    <citation type="submission" date="2018-06" db="EMBL/GenBank/DDBJ databases">
        <title>Genomic Encyclopedia of Archaeal and Bacterial Type Strains, Phase II (KMG-II): from individual species to whole genera.</title>
        <authorList>
            <person name="Goeker M."/>
        </authorList>
    </citation>
    <scope>NUCLEOTIDE SEQUENCE [LARGE SCALE GENOMIC DNA]</scope>
    <source>
        <strain evidence="2 3">CFPB 3232</strain>
    </source>
</reference>
<sequence>MGLHQHYRQSFPSRAIGAGRRARQRGLSFIGLVFAAVFAVAVFAIGGQSVPIFLEYQAIRKAANKAAREATTVPEVRAVFDRASAIDNISSIGGKDLEVTKRNDKIVVSFSYSREIPLVGPAYLVYRFRDQTN</sequence>
<keyword evidence="3" id="KW-1185">Reference proteome</keyword>
<name>A0A328Z8K7_9BURK</name>
<keyword evidence="1" id="KW-0472">Membrane</keyword>
<dbReference type="RefSeq" id="WP_111877377.1">
    <property type="nucleotide sequence ID" value="NZ_CBCSGC010000062.1"/>
</dbReference>
<feature type="transmembrane region" description="Helical" evidence="1">
    <location>
        <begin position="29"/>
        <end position="54"/>
    </location>
</feature>
<dbReference type="Pfam" id="PF16137">
    <property type="entry name" value="DUF4845"/>
    <property type="match status" value="1"/>
</dbReference>
<accession>A0A328Z8K7</accession>
<organism evidence="2 3">
    <name type="scientific">Paracidovorax anthurii</name>
    <dbReference type="NCBI Taxonomy" id="78229"/>
    <lineage>
        <taxon>Bacteria</taxon>
        <taxon>Pseudomonadati</taxon>
        <taxon>Pseudomonadota</taxon>
        <taxon>Betaproteobacteria</taxon>
        <taxon>Burkholderiales</taxon>
        <taxon>Comamonadaceae</taxon>
        <taxon>Paracidovorax</taxon>
    </lineage>
</organism>
<comment type="caution">
    <text evidence="2">The sequence shown here is derived from an EMBL/GenBank/DDBJ whole genome shotgun (WGS) entry which is preliminary data.</text>
</comment>
<evidence type="ECO:0000313" key="3">
    <source>
        <dbReference type="Proteomes" id="UP000248856"/>
    </source>
</evidence>
<dbReference type="AlphaFoldDB" id="A0A328Z8K7"/>
<proteinExistence type="predicted"/>
<dbReference type="OrthoDB" id="9133279at2"/>
<keyword evidence="1" id="KW-1133">Transmembrane helix</keyword>
<protein>
    <submittedName>
        <fullName evidence="2">Uncharacterized protein DUF4845</fullName>
    </submittedName>
</protein>
<dbReference type="Proteomes" id="UP000248856">
    <property type="component" value="Unassembled WGS sequence"/>
</dbReference>
<gene>
    <name evidence="2" type="ORF">AX018_101927</name>
</gene>